<sequence>MATWRQLKISDIDAVVSIMAVIHAELPESRDIFVERLRLFPEGCLGLVNEVGELSGYAISHPIRYRQPPELDHLLGQIARDADQYYIHDVCVLPAFRGRGLAPQAIKKLLIVAERYPSACLISVYGTRSFWGRYGFLPPPSIDTSLAEKLLDYGGDATYLERRKSDP</sequence>
<dbReference type="OrthoDB" id="2445945at2759"/>
<protein>
    <recommendedName>
        <fullName evidence="1">N-acetyltransferase domain-containing protein</fullName>
    </recommendedName>
</protein>
<dbReference type="InterPro" id="IPR016181">
    <property type="entry name" value="Acyl_CoA_acyltransferase"/>
</dbReference>
<reference evidence="3" key="1">
    <citation type="journal article" date="2015" name="BMC Genomics">
        <title>Genomic and transcriptomic analysis of the endophytic fungus Pestalotiopsis fici reveals its lifestyle and high potential for synthesis of natural products.</title>
        <authorList>
            <person name="Wang X."/>
            <person name="Zhang X."/>
            <person name="Liu L."/>
            <person name="Xiang M."/>
            <person name="Wang W."/>
            <person name="Sun X."/>
            <person name="Che Y."/>
            <person name="Guo L."/>
            <person name="Liu G."/>
            <person name="Guo L."/>
            <person name="Wang C."/>
            <person name="Yin W.B."/>
            <person name="Stadler M."/>
            <person name="Zhang X."/>
            <person name="Liu X."/>
        </authorList>
    </citation>
    <scope>NUCLEOTIDE SEQUENCE [LARGE SCALE GENOMIC DNA]</scope>
    <source>
        <strain evidence="3">W106-1 / CGMCC3.15140</strain>
    </source>
</reference>
<dbReference type="Pfam" id="PF00583">
    <property type="entry name" value="Acetyltransf_1"/>
    <property type="match status" value="1"/>
</dbReference>
<dbReference type="KEGG" id="pfy:PFICI_06472"/>
<keyword evidence="3" id="KW-1185">Reference proteome</keyword>
<dbReference type="SUPFAM" id="SSF55729">
    <property type="entry name" value="Acyl-CoA N-acyltransferases (Nat)"/>
    <property type="match status" value="1"/>
</dbReference>
<dbReference type="InterPro" id="IPR000182">
    <property type="entry name" value="GNAT_dom"/>
</dbReference>
<gene>
    <name evidence="2" type="ORF">PFICI_06472</name>
</gene>
<dbReference type="OMA" id="TLYLHDM"/>
<dbReference type="Proteomes" id="UP000030651">
    <property type="component" value="Unassembled WGS sequence"/>
</dbReference>
<dbReference type="GO" id="GO:0016747">
    <property type="term" value="F:acyltransferase activity, transferring groups other than amino-acyl groups"/>
    <property type="evidence" value="ECO:0007669"/>
    <property type="project" value="InterPro"/>
</dbReference>
<dbReference type="Gene3D" id="3.40.630.30">
    <property type="match status" value="1"/>
</dbReference>
<accession>W3X5Y9</accession>
<name>W3X5Y9_PESFW</name>
<organism evidence="2 3">
    <name type="scientific">Pestalotiopsis fici (strain W106-1 / CGMCC3.15140)</name>
    <dbReference type="NCBI Taxonomy" id="1229662"/>
    <lineage>
        <taxon>Eukaryota</taxon>
        <taxon>Fungi</taxon>
        <taxon>Dikarya</taxon>
        <taxon>Ascomycota</taxon>
        <taxon>Pezizomycotina</taxon>
        <taxon>Sordariomycetes</taxon>
        <taxon>Xylariomycetidae</taxon>
        <taxon>Amphisphaeriales</taxon>
        <taxon>Sporocadaceae</taxon>
        <taxon>Pestalotiopsis</taxon>
    </lineage>
</organism>
<dbReference type="InParanoid" id="W3X5Y9"/>
<dbReference type="AlphaFoldDB" id="W3X5Y9"/>
<proteinExistence type="predicted"/>
<dbReference type="RefSeq" id="XP_007833244.1">
    <property type="nucleotide sequence ID" value="XM_007835053.1"/>
</dbReference>
<dbReference type="GeneID" id="19271485"/>
<dbReference type="PROSITE" id="PS51186">
    <property type="entry name" value="GNAT"/>
    <property type="match status" value="1"/>
</dbReference>
<feature type="domain" description="N-acetyltransferase" evidence="1">
    <location>
        <begin position="2"/>
        <end position="165"/>
    </location>
</feature>
<evidence type="ECO:0000313" key="2">
    <source>
        <dbReference type="EMBL" id="ETS81470.1"/>
    </source>
</evidence>
<dbReference type="EMBL" id="KI912112">
    <property type="protein sequence ID" value="ETS81470.1"/>
    <property type="molecule type" value="Genomic_DNA"/>
</dbReference>
<dbReference type="eggNOG" id="ENOG502SE0Y">
    <property type="taxonomic scope" value="Eukaryota"/>
</dbReference>
<dbReference type="CDD" id="cd04301">
    <property type="entry name" value="NAT_SF"/>
    <property type="match status" value="1"/>
</dbReference>
<evidence type="ECO:0000313" key="3">
    <source>
        <dbReference type="Proteomes" id="UP000030651"/>
    </source>
</evidence>
<evidence type="ECO:0000259" key="1">
    <source>
        <dbReference type="PROSITE" id="PS51186"/>
    </source>
</evidence>
<dbReference type="HOGENOM" id="CLU_099842_0_0_1"/>